<dbReference type="Proteomes" id="UP000244962">
    <property type="component" value="Unassembled WGS sequence"/>
</dbReference>
<keyword evidence="1" id="KW-0472">Membrane</keyword>
<evidence type="ECO:0000313" key="2">
    <source>
        <dbReference type="EMBL" id="PWC06445.1"/>
    </source>
</evidence>
<keyword evidence="3" id="KW-1185">Reference proteome</keyword>
<feature type="transmembrane region" description="Helical" evidence="1">
    <location>
        <begin position="92"/>
        <end position="114"/>
    </location>
</feature>
<organism evidence="2 3">
    <name type="scientific">Mycetocola zhujimingii</name>
    <dbReference type="NCBI Taxonomy" id="2079792"/>
    <lineage>
        <taxon>Bacteria</taxon>
        <taxon>Bacillati</taxon>
        <taxon>Actinomycetota</taxon>
        <taxon>Actinomycetes</taxon>
        <taxon>Micrococcales</taxon>
        <taxon>Microbacteriaceae</taxon>
        <taxon>Mycetocola</taxon>
    </lineage>
</organism>
<reference evidence="3" key="1">
    <citation type="submission" date="2018-04" db="EMBL/GenBank/DDBJ databases">
        <authorList>
            <person name="Liu S."/>
            <person name="Wang Z."/>
            <person name="Li J."/>
        </authorList>
    </citation>
    <scope>NUCLEOTIDE SEQUENCE [LARGE SCALE GENOMIC DNA]</scope>
    <source>
        <strain evidence="3">622</strain>
    </source>
</reference>
<dbReference type="RefSeq" id="WP_108963432.1">
    <property type="nucleotide sequence ID" value="NZ_QEFB01000013.1"/>
</dbReference>
<keyword evidence="1" id="KW-1133">Transmembrane helix</keyword>
<dbReference type="AlphaFoldDB" id="A0A2U1TC28"/>
<comment type="caution">
    <text evidence="2">The sequence shown here is derived from an EMBL/GenBank/DDBJ whole genome shotgun (WGS) entry which is preliminary data.</text>
</comment>
<evidence type="ECO:0000313" key="3">
    <source>
        <dbReference type="Proteomes" id="UP000244962"/>
    </source>
</evidence>
<name>A0A2U1TC28_9MICO</name>
<protein>
    <submittedName>
        <fullName evidence="2">Uncharacterized protein</fullName>
    </submittedName>
</protein>
<sequence>MVLFALALGSVLLLIGTVIQMVNALQNGIRSLENSQTDLGPAMPDGPARTYYTVPRWRIRKRRALLKQLIRESGDPLSPTEQWTLQSFDRQALGWAFLVVGSLVVFIASTVEWVQTLGAVG</sequence>
<keyword evidence="1" id="KW-0812">Transmembrane</keyword>
<gene>
    <name evidence="2" type="ORF">DF223_12705</name>
</gene>
<proteinExistence type="predicted"/>
<dbReference type="EMBL" id="QEFB01000013">
    <property type="protein sequence ID" value="PWC06445.1"/>
    <property type="molecule type" value="Genomic_DNA"/>
</dbReference>
<accession>A0A2U1TC28</accession>
<evidence type="ECO:0000256" key="1">
    <source>
        <dbReference type="SAM" id="Phobius"/>
    </source>
</evidence>